<dbReference type="Proteomes" id="UP000655443">
    <property type="component" value="Unassembled WGS sequence"/>
</dbReference>
<feature type="region of interest" description="Disordered" evidence="1">
    <location>
        <begin position="104"/>
        <end position="136"/>
    </location>
</feature>
<keyword evidence="3" id="KW-1185">Reference proteome</keyword>
<reference evidence="2" key="2">
    <citation type="submission" date="2020-09" db="EMBL/GenBank/DDBJ databases">
        <authorList>
            <person name="Sun Q."/>
            <person name="Ohkuma M."/>
        </authorList>
    </citation>
    <scope>NUCLEOTIDE SEQUENCE</scope>
    <source>
        <strain evidence="2">JCM 4714</strain>
    </source>
</reference>
<sequence length="136" mass="14647">MSSECSKLGGTQAAPFERAILINASRERVWSVLSEPAFLGGVIPARIQTVEPPRVLSWQWPQGAAGEEPDDSNAALVEFTVTEDDSIGGTRLTMVESGFAHLGLPTDEATDRHRANSRNRPGKLDQLGADCEQTTV</sequence>
<dbReference type="EMBL" id="BMVG01000012">
    <property type="protein sequence ID" value="GHE06704.1"/>
    <property type="molecule type" value="Genomic_DNA"/>
</dbReference>
<gene>
    <name evidence="2" type="ORF">GCM10010339_48720</name>
</gene>
<dbReference type="AlphaFoldDB" id="A0A919D423"/>
<protein>
    <recommendedName>
        <fullName evidence="4">SRPBCC family protein</fullName>
    </recommendedName>
</protein>
<name>A0A919D423_9ACTN</name>
<evidence type="ECO:0000313" key="3">
    <source>
        <dbReference type="Proteomes" id="UP000655443"/>
    </source>
</evidence>
<organism evidence="2 3">
    <name type="scientific">Streptomyces alanosinicus</name>
    <dbReference type="NCBI Taxonomy" id="68171"/>
    <lineage>
        <taxon>Bacteria</taxon>
        <taxon>Bacillati</taxon>
        <taxon>Actinomycetota</taxon>
        <taxon>Actinomycetes</taxon>
        <taxon>Kitasatosporales</taxon>
        <taxon>Streptomycetaceae</taxon>
        <taxon>Streptomyces</taxon>
    </lineage>
</organism>
<evidence type="ECO:0008006" key="4">
    <source>
        <dbReference type="Google" id="ProtNLM"/>
    </source>
</evidence>
<evidence type="ECO:0000256" key="1">
    <source>
        <dbReference type="SAM" id="MobiDB-lite"/>
    </source>
</evidence>
<dbReference type="Gene3D" id="3.30.530.20">
    <property type="match status" value="1"/>
</dbReference>
<accession>A0A919D423</accession>
<dbReference type="InterPro" id="IPR023393">
    <property type="entry name" value="START-like_dom_sf"/>
</dbReference>
<proteinExistence type="predicted"/>
<comment type="caution">
    <text evidence="2">The sequence shown here is derived from an EMBL/GenBank/DDBJ whole genome shotgun (WGS) entry which is preliminary data.</text>
</comment>
<dbReference type="SUPFAM" id="SSF55961">
    <property type="entry name" value="Bet v1-like"/>
    <property type="match status" value="1"/>
</dbReference>
<reference evidence="2" key="1">
    <citation type="journal article" date="2014" name="Int. J. Syst. Evol. Microbiol.">
        <title>Complete genome sequence of Corynebacterium casei LMG S-19264T (=DSM 44701T), isolated from a smear-ripened cheese.</title>
        <authorList>
            <consortium name="US DOE Joint Genome Institute (JGI-PGF)"/>
            <person name="Walter F."/>
            <person name="Albersmeier A."/>
            <person name="Kalinowski J."/>
            <person name="Ruckert C."/>
        </authorList>
    </citation>
    <scope>NUCLEOTIDE SEQUENCE</scope>
    <source>
        <strain evidence="2">JCM 4714</strain>
    </source>
</reference>
<evidence type="ECO:0000313" key="2">
    <source>
        <dbReference type="EMBL" id="GHE06704.1"/>
    </source>
</evidence>